<proteinExistence type="predicted"/>
<dbReference type="AlphaFoldDB" id="A0A7Y6MFA0"/>
<gene>
    <name evidence="1" type="ORF">HT134_37480</name>
</gene>
<evidence type="ECO:0000313" key="1">
    <source>
        <dbReference type="EMBL" id="NUW45767.1"/>
    </source>
</evidence>
<reference evidence="1 2" key="1">
    <citation type="submission" date="2020-06" db="EMBL/GenBank/DDBJ databases">
        <authorList>
            <person name="Chanama M."/>
        </authorList>
    </citation>
    <scope>NUCLEOTIDE SEQUENCE [LARGE SCALE GENOMIC DNA]</scope>
    <source>
        <strain evidence="1 2">TBRC6557</strain>
    </source>
</reference>
<protein>
    <submittedName>
        <fullName evidence="1">DUF4241 domain-containing protein</fullName>
    </submittedName>
</protein>
<dbReference type="InterPro" id="IPR025335">
    <property type="entry name" value="DUF4241"/>
</dbReference>
<evidence type="ECO:0000313" key="2">
    <source>
        <dbReference type="Proteomes" id="UP000546126"/>
    </source>
</evidence>
<accession>A0A7Y6MFA0</accession>
<comment type="caution">
    <text evidence="1">The sequence shown here is derived from an EMBL/GenBank/DDBJ whole genome shotgun (WGS) entry which is preliminary data.</text>
</comment>
<dbReference type="Proteomes" id="UP000546126">
    <property type="component" value="Unassembled WGS sequence"/>
</dbReference>
<dbReference type="Pfam" id="PF14025">
    <property type="entry name" value="DUF4241"/>
    <property type="match status" value="1"/>
</dbReference>
<organism evidence="1 2">
    <name type="scientific">Nonomuraea rhodomycinica</name>
    <dbReference type="NCBI Taxonomy" id="1712872"/>
    <lineage>
        <taxon>Bacteria</taxon>
        <taxon>Bacillati</taxon>
        <taxon>Actinomycetota</taxon>
        <taxon>Actinomycetes</taxon>
        <taxon>Streptosporangiales</taxon>
        <taxon>Streptosporangiaceae</taxon>
        <taxon>Nonomuraea</taxon>
    </lineage>
</organism>
<sequence>MPISPADFDAIFTEGARFPWPSGHTLRIELREVAKLELPTGRLVARDNGIRVADPFDETQAFAHSVKNGSYTVVLAIAEPEARSYGARPRAAAAKVVISAEEVASWEIALRPGQRMADLADDAFFGFAVDSGQGCFLDLSTLPFLRRLQRDETELDAARDRVMRDCHAELMDPQAGTNIVLFDCGMGDGAYPTWLGRGVSGEIVCFATDLELLSHSSGRPPT</sequence>
<dbReference type="RefSeq" id="WP_175605237.1">
    <property type="nucleotide sequence ID" value="NZ_JABWGO010000013.1"/>
</dbReference>
<name>A0A7Y6MFA0_9ACTN</name>
<keyword evidence="2" id="KW-1185">Reference proteome</keyword>
<dbReference type="EMBL" id="JABWGO010000013">
    <property type="protein sequence ID" value="NUW45767.1"/>
    <property type="molecule type" value="Genomic_DNA"/>
</dbReference>